<evidence type="ECO:0000313" key="1">
    <source>
        <dbReference type="EMBL" id="TDL18645.1"/>
    </source>
</evidence>
<accession>A0A4Y7PU18</accession>
<dbReference type="EMBL" id="ML170205">
    <property type="protein sequence ID" value="TDL18645.1"/>
    <property type="molecule type" value="Genomic_DNA"/>
</dbReference>
<organism evidence="1 2">
    <name type="scientific">Rickenella mellea</name>
    <dbReference type="NCBI Taxonomy" id="50990"/>
    <lineage>
        <taxon>Eukaryota</taxon>
        <taxon>Fungi</taxon>
        <taxon>Dikarya</taxon>
        <taxon>Basidiomycota</taxon>
        <taxon>Agaricomycotina</taxon>
        <taxon>Agaricomycetes</taxon>
        <taxon>Hymenochaetales</taxon>
        <taxon>Rickenellaceae</taxon>
        <taxon>Rickenella</taxon>
    </lineage>
</organism>
<gene>
    <name evidence="1" type="ORF">BD410DRAFT_793027</name>
</gene>
<dbReference type="VEuPathDB" id="FungiDB:BD410DRAFT_793027"/>
<dbReference type="AlphaFoldDB" id="A0A4Y7PU18"/>
<evidence type="ECO:0000313" key="2">
    <source>
        <dbReference type="Proteomes" id="UP000294933"/>
    </source>
</evidence>
<protein>
    <submittedName>
        <fullName evidence="1">Uncharacterized protein</fullName>
    </submittedName>
</protein>
<proteinExistence type="predicted"/>
<reference evidence="1 2" key="1">
    <citation type="submission" date="2018-06" db="EMBL/GenBank/DDBJ databases">
        <title>A transcriptomic atlas of mushroom development highlights an independent origin of complex multicellularity.</title>
        <authorList>
            <consortium name="DOE Joint Genome Institute"/>
            <person name="Krizsan K."/>
            <person name="Almasi E."/>
            <person name="Merenyi Z."/>
            <person name="Sahu N."/>
            <person name="Viragh M."/>
            <person name="Koszo T."/>
            <person name="Mondo S."/>
            <person name="Kiss B."/>
            <person name="Balint B."/>
            <person name="Kues U."/>
            <person name="Barry K."/>
            <person name="Hegedus J.C."/>
            <person name="Henrissat B."/>
            <person name="Johnson J."/>
            <person name="Lipzen A."/>
            <person name="Ohm R."/>
            <person name="Nagy I."/>
            <person name="Pangilinan J."/>
            <person name="Yan J."/>
            <person name="Xiong Y."/>
            <person name="Grigoriev I.V."/>
            <person name="Hibbett D.S."/>
            <person name="Nagy L.G."/>
        </authorList>
    </citation>
    <scope>NUCLEOTIDE SEQUENCE [LARGE SCALE GENOMIC DNA]</scope>
    <source>
        <strain evidence="1 2">SZMC22713</strain>
    </source>
</reference>
<dbReference type="Proteomes" id="UP000294933">
    <property type="component" value="Unassembled WGS sequence"/>
</dbReference>
<name>A0A4Y7PU18_9AGAM</name>
<keyword evidence="2" id="KW-1185">Reference proteome</keyword>
<sequence length="60" mass="6757">MQPSLKRELAFSVCLNLALLTLSWIPTATKIGAMNVVLQGRKRYRCRHAPSLSKTMSQHC</sequence>